<proteinExistence type="predicted"/>
<gene>
    <name evidence="2" type="ORF">AWC38_SpisGene23391</name>
</gene>
<sequence>MAGSKFMVSIALDREGEHFTVLPPNGNDKRFEVRTIHISCKSNPYSGSCHKYGGIIIYGRNGSDDWYTANATHCKSGYVVIMQTDTEEFQELQKKWHEEPGKVHGIIYRKAFGESFNQVGVVGEGFGIIDGELKTISNTFHPYLDDADHGQPNKDPRSDCKRVDSLEMHPESKRTSKQIQS</sequence>
<dbReference type="AlphaFoldDB" id="A0A2B4R629"/>
<keyword evidence="3" id="KW-1185">Reference proteome</keyword>
<dbReference type="Proteomes" id="UP000225706">
    <property type="component" value="Unassembled WGS sequence"/>
</dbReference>
<reference evidence="3" key="1">
    <citation type="journal article" date="2017" name="bioRxiv">
        <title>Comparative analysis of the genomes of Stylophora pistillata and Acropora digitifera provides evidence for extensive differences between species of corals.</title>
        <authorList>
            <person name="Voolstra C.R."/>
            <person name="Li Y."/>
            <person name="Liew Y.J."/>
            <person name="Baumgarten S."/>
            <person name="Zoccola D."/>
            <person name="Flot J.-F."/>
            <person name="Tambutte S."/>
            <person name="Allemand D."/>
            <person name="Aranda M."/>
        </authorList>
    </citation>
    <scope>NUCLEOTIDE SEQUENCE [LARGE SCALE GENOMIC DNA]</scope>
</reference>
<evidence type="ECO:0000256" key="1">
    <source>
        <dbReference type="SAM" id="MobiDB-lite"/>
    </source>
</evidence>
<comment type="caution">
    <text evidence="2">The sequence shown here is derived from an EMBL/GenBank/DDBJ whole genome shotgun (WGS) entry which is preliminary data.</text>
</comment>
<dbReference type="EMBL" id="LSMT01001258">
    <property type="protein sequence ID" value="PFX12616.1"/>
    <property type="molecule type" value="Genomic_DNA"/>
</dbReference>
<accession>A0A2B4R629</accession>
<feature type="compositionally biased region" description="Basic and acidic residues" evidence="1">
    <location>
        <begin position="144"/>
        <end position="174"/>
    </location>
</feature>
<protein>
    <submittedName>
        <fullName evidence="2">Uncharacterized protein</fullName>
    </submittedName>
</protein>
<evidence type="ECO:0000313" key="2">
    <source>
        <dbReference type="EMBL" id="PFX12616.1"/>
    </source>
</evidence>
<organism evidence="2 3">
    <name type="scientific">Stylophora pistillata</name>
    <name type="common">Smooth cauliflower coral</name>
    <dbReference type="NCBI Taxonomy" id="50429"/>
    <lineage>
        <taxon>Eukaryota</taxon>
        <taxon>Metazoa</taxon>
        <taxon>Cnidaria</taxon>
        <taxon>Anthozoa</taxon>
        <taxon>Hexacorallia</taxon>
        <taxon>Scleractinia</taxon>
        <taxon>Astrocoeniina</taxon>
        <taxon>Pocilloporidae</taxon>
        <taxon>Stylophora</taxon>
    </lineage>
</organism>
<feature type="region of interest" description="Disordered" evidence="1">
    <location>
        <begin position="144"/>
        <end position="181"/>
    </location>
</feature>
<evidence type="ECO:0000313" key="3">
    <source>
        <dbReference type="Proteomes" id="UP000225706"/>
    </source>
</evidence>
<name>A0A2B4R629_STYPI</name>